<organism evidence="1 2">
    <name type="scientific">Novosphingobium pentaromativorans</name>
    <dbReference type="NCBI Taxonomy" id="205844"/>
    <lineage>
        <taxon>Bacteria</taxon>
        <taxon>Pseudomonadati</taxon>
        <taxon>Pseudomonadota</taxon>
        <taxon>Alphaproteobacteria</taxon>
        <taxon>Sphingomonadales</taxon>
        <taxon>Sphingomonadaceae</taxon>
        <taxon>Novosphingobium</taxon>
    </lineage>
</organism>
<evidence type="ECO:0000313" key="1">
    <source>
        <dbReference type="EMBL" id="PZQ55349.1"/>
    </source>
</evidence>
<dbReference type="Proteomes" id="UP000249082">
    <property type="component" value="Unassembled WGS sequence"/>
</dbReference>
<gene>
    <name evidence="1" type="ORF">DI555_08390</name>
</gene>
<proteinExistence type="predicted"/>
<reference evidence="1 2" key="1">
    <citation type="submission" date="2017-08" db="EMBL/GenBank/DDBJ databases">
        <title>Infants hospitalized years apart are colonized by the same room-sourced microbial strains.</title>
        <authorList>
            <person name="Brooks B."/>
            <person name="Olm M.R."/>
            <person name="Firek B.A."/>
            <person name="Baker R."/>
            <person name="Thomas B.C."/>
            <person name="Morowitz M.J."/>
            <person name="Banfield J.F."/>
        </authorList>
    </citation>
    <scope>NUCLEOTIDE SEQUENCE [LARGE SCALE GENOMIC DNA]</scope>
    <source>
        <strain evidence="1">S2_005_002_R2_33</strain>
    </source>
</reference>
<evidence type="ECO:0000313" key="2">
    <source>
        <dbReference type="Proteomes" id="UP000249082"/>
    </source>
</evidence>
<dbReference type="EMBL" id="QFPX01000006">
    <property type="protein sequence ID" value="PZQ55349.1"/>
    <property type="molecule type" value="Genomic_DNA"/>
</dbReference>
<dbReference type="AlphaFoldDB" id="A0A2W5NTI3"/>
<name>A0A2W5NTI3_9SPHN</name>
<sequence length="179" mass="19179">MTEPDWRAALAASGILTRLASFDPRVAGTFPLGLAVSGSDIDVLCHAPDADAFAAALWDACGDFEDFAMWQWCKADRPVIAVFSLAGVPFEIFGQAQPVEAQHGWCHFAVEARLLRLGGADLREAVMAARRAGAKTEPAFARVLGLEGDPYLAMLALADRDDDGLREVLQTRGSSGAFR</sequence>
<accession>A0A2W5NTI3</accession>
<protein>
    <submittedName>
        <fullName evidence="1">DUF4269 domain-containing protein</fullName>
    </submittedName>
</protein>
<dbReference type="Pfam" id="PF14091">
    <property type="entry name" value="DUF4269"/>
    <property type="match status" value="1"/>
</dbReference>
<dbReference type="InterPro" id="IPR025365">
    <property type="entry name" value="DUF4269"/>
</dbReference>
<comment type="caution">
    <text evidence="1">The sequence shown here is derived from an EMBL/GenBank/DDBJ whole genome shotgun (WGS) entry which is preliminary data.</text>
</comment>